<evidence type="ECO:0000313" key="2">
    <source>
        <dbReference type="Proteomes" id="UP000095100"/>
    </source>
</evidence>
<reference evidence="1 2" key="1">
    <citation type="submission" date="2015-12" db="EMBL/GenBank/DDBJ databases">
        <title>Diversity of Burkholderia near neighbor genomes.</title>
        <authorList>
            <person name="Sahl J."/>
            <person name="Wagner D."/>
            <person name="Keim P."/>
        </authorList>
    </citation>
    <scope>NUCLEOTIDE SEQUENCE [LARGE SCALE GENOMIC DNA]</scope>
    <source>
        <strain evidence="1 2">MSMB1189WGS</strain>
    </source>
</reference>
<proteinExistence type="predicted"/>
<dbReference type="Proteomes" id="UP000095100">
    <property type="component" value="Chromosome 1"/>
</dbReference>
<evidence type="ECO:0000313" key="1">
    <source>
        <dbReference type="EMBL" id="AOK22720.1"/>
    </source>
</evidence>
<protein>
    <submittedName>
        <fullName evidence="1">Uncharacterized protein</fullName>
    </submittedName>
</protein>
<name>A0AAU8UC36_9BURK</name>
<dbReference type="EMBL" id="CP013446">
    <property type="protein sequence ID" value="AOK22720.1"/>
    <property type="molecule type" value="Genomic_DNA"/>
</dbReference>
<organism evidence="1 2">
    <name type="scientific">Burkholderia ubonensis</name>
    <dbReference type="NCBI Taxonomy" id="101571"/>
    <lineage>
        <taxon>Bacteria</taxon>
        <taxon>Pseudomonadati</taxon>
        <taxon>Pseudomonadota</taxon>
        <taxon>Betaproteobacteria</taxon>
        <taxon>Burkholderiales</taxon>
        <taxon>Burkholderiaceae</taxon>
        <taxon>Burkholderia</taxon>
        <taxon>Burkholderia cepacia complex</taxon>
    </lineage>
</organism>
<accession>A0AAU8UC36</accession>
<sequence length="83" mass="9092">MLLILPAGLQFFVDLAGCLFERKSRSGNGGSFALPVAVVNRVFSVIDELAHGKRFVPRLRDRDFWIGAEPSIPPLAGHWAGET</sequence>
<gene>
    <name evidence="1" type="ORF">WK67_08155</name>
</gene>
<dbReference type="AlphaFoldDB" id="A0AAU8UC36"/>